<evidence type="ECO:0000259" key="2">
    <source>
        <dbReference type="PROSITE" id="PS51352"/>
    </source>
</evidence>
<dbReference type="AlphaFoldDB" id="A0A6B2L4W5"/>
<dbReference type="Gene3D" id="3.40.30.10">
    <property type="entry name" value="Glutaredoxin"/>
    <property type="match status" value="3"/>
</dbReference>
<dbReference type="PANTHER" id="PTHR18929">
    <property type="entry name" value="PROTEIN DISULFIDE ISOMERASE"/>
    <property type="match status" value="1"/>
</dbReference>
<dbReference type="EMBL" id="GIBP01002992">
    <property type="protein sequence ID" value="NDV31961.1"/>
    <property type="molecule type" value="Transcribed_RNA"/>
</dbReference>
<dbReference type="InterPro" id="IPR036249">
    <property type="entry name" value="Thioredoxin-like_sf"/>
</dbReference>
<dbReference type="Pfam" id="PF00085">
    <property type="entry name" value="Thioredoxin"/>
    <property type="match status" value="3"/>
</dbReference>
<dbReference type="InterPro" id="IPR013766">
    <property type="entry name" value="Thioredoxin_domain"/>
</dbReference>
<dbReference type="SUPFAM" id="SSF52833">
    <property type="entry name" value="Thioredoxin-like"/>
    <property type="match status" value="3"/>
</dbReference>
<comment type="similarity">
    <text evidence="1">Belongs to the protein disulfide isomerase family.</text>
</comment>
<evidence type="ECO:0000313" key="3">
    <source>
        <dbReference type="EMBL" id="NDV31961.1"/>
    </source>
</evidence>
<dbReference type="CDD" id="cd02961">
    <property type="entry name" value="PDI_a_family"/>
    <property type="match status" value="1"/>
</dbReference>
<dbReference type="GO" id="GO:0005788">
    <property type="term" value="C:endoplasmic reticulum lumen"/>
    <property type="evidence" value="ECO:0007669"/>
    <property type="project" value="UniProtKB-SubCell"/>
</dbReference>
<organism evidence="3">
    <name type="scientific">Arcella intermedia</name>
    <dbReference type="NCBI Taxonomy" id="1963864"/>
    <lineage>
        <taxon>Eukaryota</taxon>
        <taxon>Amoebozoa</taxon>
        <taxon>Tubulinea</taxon>
        <taxon>Elardia</taxon>
        <taxon>Arcellinida</taxon>
        <taxon>Sphaerothecina</taxon>
        <taxon>Arcellidae</taxon>
        <taxon>Arcella</taxon>
    </lineage>
</organism>
<dbReference type="GO" id="GO:0034976">
    <property type="term" value="P:response to endoplasmic reticulum stress"/>
    <property type="evidence" value="ECO:0007669"/>
    <property type="project" value="TreeGrafter"/>
</dbReference>
<accession>A0A6B2L4W5</accession>
<proteinExistence type="inferred from homology"/>
<evidence type="ECO:0000256" key="1">
    <source>
        <dbReference type="ARBA" id="ARBA00006347"/>
    </source>
</evidence>
<feature type="domain" description="Thioredoxin" evidence="2">
    <location>
        <begin position="229"/>
        <end position="377"/>
    </location>
</feature>
<name>A0A6B2L4W5_9EUKA</name>
<sequence length="414" mass="47298">MSPEHDVVVEFFSPTCIYCIRFEPIWKEVAGHFKDEDSILITRIDASRPDGNIPDIEITGVPTVIIFPAAAKDRPLVYTDQRSASLIVEWILEKAHLPVEVHISYKSEPIPSSPKNGNVIEVVGLNWKSVVLNPDKDVFVNFYAPWCPYSNMLQPTWSQLEQRLRSVPTITIAQFDGTANEVPGLHLHAFPTMTLYRAGNNEQRPYRGNQRTVEAFIEFLQKETLREWTDPETGVTNSHVEHVEKDHAVDVPELNDDNYLQTIQDKDKNVVVLFYAPWCEHSQELFSTWEEIYMDYRSIRTVSVVQIDATKYKSPQISIYPTIKIFPASNLPKDTEGITFKGKETTARNIKEFIQTNAVRPSVEIKIQEAHLEASKKGLPPPTENELEAQHGIDFPEIDYSSGQSLLYRQKTDL</sequence>
<dbReference type="GO" id="GO:0003756">
    <property type="term" value="F:protein disulfide isomerase activity"/>
    <property type="evidence" value="ECO:0007669"/>
    <property type="project" value="UniProtKB-EC"/>
</dbReference>
<reference evidence="3" key="1">
    <citation type="journal article" date="2020" name="J. Eukaryot. Microbiol.">
        <title>De novo Sequencing, Assembly and Annotation of the Transcriptome for the Free-Living Testate Amoeba Arcella intermedia.</title>
        <authorList>
            <person name="Ribeiro G.M."/>
            <person name="Porfirio-Sousa A.L."/>
            <person name="Maurer-Alcala X.X."/>
            <person name="Katz L.A."/>
            <person name="Lahr D.J.G."/>
        </authorList>
    </citation>
    <scope>NUCLEOTIDE SEQUENCE</scope>
</reference>
<feature type="domain" description="Thioredoxin" evidence="2">
    <location>
        <begin position="101"/>
        <end position="225"/>
    </location>
</feature>
<protein>
    <recommendedName>
        <fullName evidence="2">Thioredoxin domain-containing protein</fullName>
    </recommendedName>
</protein>
<dbReference type="GO" id="GO:0006457">
    <property type="term" value="P:protein folding"/>
    <property type="evidence" value="ECO:0007669"/>
    <property type="project" value="TreeGrafter"/>
</dbReference>
<dbReference type="PROSITE" id="PS51352">
    <property type="entry name" value="THIOREDOXIN_2"/>
    <property type="match status" value="2"/>
</dbReference>